<feature type="domain" description="Aspartate/glutamate/uridylate kinase" evidence="19">
    <location>
        <begin position="10"/>
        <end position="235"/>
    </location>
</feature>
<dbReference type="PANTHER" id="PTHR21499">
    <property type="entry name" value="ASPARTATE KINASE"/>
    <property type="match status" value="1"/>
</dbReference>
<evidence type="ECO:0000256" key="14">
    <source>
        <dbReference type="ARBA" id="ARBA00023154"/>
    </source>
</evidence>
<sequence>MTAQQPTPPLVWKFGGTSVGDHDRIRAVARRMVAAHQAGHRVVAVLSAMGKTTDQLVAQAHELNQSPEPREMDALLAVGERISCALTAMAIDALGVPAVSLDGAQAGVTTDDGHGHARLADIDPRRIHAELDRGAIVLVTGFQGVTASGDVSTLGRGGSDASAVALAAALGTSRCDIFTDVPAVFTADPRVVPDARPLSSVRTDEMLEMAEAGAGVLQPRAVELAAVHGVEIHLRSSFDSGNGTVVGSRPDPCAELESVAVAGIGHRRAEPLYAAPGATPVAVAAALARRGLALGATLIESGEVRFTAQDAAPSAVTAALEAAGMDVAVHEKLGTVGVVCSGLTRRPEVAASALDVLAAAGIEPRIVTTSPARITVHVAAEDVDDALRVLHAALVTDAAGAPAIPAGPATVPAPGTGTRPDLRVVA</sequence>
<evidence type="ECO:0000256" key="16">
    <source>
        <dbReference type="RuleBase" id="RU003448"/>
    </source>
</evidence>
<evidence type="ECO:0000259" key="19">
    <source>
        <dbReference type="Pfam" id="PF00696"/>
    </source>
</evidence>
<dbReference type="Pfam" id="PF00696">
    <property type="entry name" value="AA_kinase"/>
    <property type="match status" value="1"/>
</dbReference>
<evidence type="ECO:0000256" key="1">
    <source>
        <dbReference type="ARBA" id="ARBA00002843"/>
    </source>
</evidence>
<evidence type="ECO:0000256" key="3">
    <source>
        <dbReference type="ARBA" id="ARBA00004986"/>
    </source>
</evidence>
<keyword evidence="11 16" id="KW-0418">Kinase</keyword>
<dbReference type="NCBIfam" id="NF005154">
    <property type="entry name" value="PRK06635.1-2"/>
    <property type="match status" value="1"/>
</dbReference>
<comment type="pathway">
    <text evidence="4 17">Amino-acid biosynthesis; L-threonine biosynthesis; L-threonine from L-aspartate: step 1/5.</text>
</comment>
<evidence type="ECO:0000256" key="7">
    <source>
        <dbReference type="ARBA" id="ARBA00016273"/>
    </source>
</evidence>
<dbReference type="PROSITE" id="PS00324">
    <property type="entry name" value="ASPARTOKINASE"/>
    <property type="match status" value="1"/>
</dbReference>
<reference evidence="21 22" key="1">
    <citation type="submission" date="2024-03" db="EMBL/GenBank/DDBJ databases">
        <title>Actinomycetospora sp. OC33-EN07, a novel actinomycete isolated from wild orchid (Aerides multiflora).</title>
        <authorList>
            <person name="Suriyachadkun C."/>
        </authorList>
    </citation>
    <scope>NUCLEOTIDE SEQUENCE [LARGE SCALE GENOMIC DNA]</scope>
    <source>
        <strain evidence="21 22">OC33-EN07</strain>
    </source>
</reference>
<dbReference type="CDD" id="cd04261">
    <property type="entry name" value="AAK_AKii-LysC-BS"/>
    <property type="match status" value="1"/>
</dbReference>
<comment type="function">
    <text evidence="1">Catalyzes the phosphorylation of the beta-carboxyl group of aspartic acid with ATP to yield 4-phospho-L-aspartate, which is involved in the branched biosynthetic pathway leading to the biosynthesis of amino acids lysine, threonine, isoleucine and methionine.</text>
</comment>
<accession>A0ABU8MB51</accession>
<dbReference type="NCBIfam" id="NF005155">
    <property type="entry name" value="PRK06635.1-4"/>
    <property type="match status" value="1"/>
</dbReference>
<dbReference type="InterPro" id="IPR054352">
    <property type="entry name" value="ACT_Aspartokinase"/>
</dbReference>
<dbReference type="Gene3D" id="3.30.2130.10">
    <property type="entry name" value="VC0802-like"/>
    <property type="match status" value="1"/>
</dbReference>
<organism evidence="21 22">
    <name type="scientific">Actinomycetospora flava</name>
    <dbReference type="NCBI Taxonomy" id="3129232"/>
    <lineage>
        <taxon>Bacteria</taxon>
        <taxon>Bacillati</taxon>
        <taxon>Actinomycetota</taxon>
        <taxon>Actinomycetes</taxon>
        <taxon>Pseudonocardiales</taxon>
        <taxon>Pseudonocardiaceae</taxon>
        <taxon>Actinomycetospora</taxon>
    </lineage>
</organism>
<dbReference type="PANTHER" id="PTHR21499:SF3">
    <property type="entry name" value="ASPARTOKINASE"/>
    <property type="match status" value="1"/>
</dbReference>
<comment type="catalytic activity">
    <reaction evidence="15 16">
        <text>L-aspartate + ATP = 4-phospho-L-aspartate + ADP</text>
        <dbReference type="Rhea" id="RHEA:23776"/>
        <dbReference type="ChEBI" id="CHEBI:29991"/>
        <dbReference type="ChEBI" id="CHEBI:30616"/>
        <dbReference type="ChEBI" id="CHEBI:57535"/>
        <dbReference type="ChEBI" id="CHEBI:456216"/>
        <dbReference type="EC" id="2.7.2.4"/>
    </reaction>
</comment>
<dbReference type="Gene3D" id="3.40.1160.10">
    <property type="entry name" value="Acetylglutamate kinase-like"/>
    <property type="match status" value="1"/>
</dbReference>
<dbReference type="SUPFAM" id="SSF53633">
    <property type="entry name" value="Carbamate kinase-like"/>
    <property type="match status" value="1"/>
</dbReference>
<evidence type="ECO:0000313" key="22">
    <source>
        <dbReference type="Proteomes" id="UP001369736"/>
    </source>
</evidence>
<keyword evidence="22" id="KW-1185">Reference proteome</keyword>
<keyword evidence="10" id="KW-0547">Nucleotide-binding</keyword>
<dbReference type="InterPro" id="IPR018042">
    <property type="entry name" value="Aspartate_kinase_CS"/>
</dbReference>
<evidence type="ECO:0000256" key="17">
    <source>
        <dbReference type="RuleBase" id="RU004249"/>
    </source>
</evidence>
<dbReference type="Pfam" id="PF22468">
    <property type="entry name" value="ACT_9"/>
    <property type="match status" value="1"/>
</dbReference>
<dbReference type="EC" id="2.7.2.4" evidence="6 16"/>
<evidence type="ECO:0000313" key="21">
    <source>
        <dbReference type="EMBL" id="MEJ2864543.1"/>
    </source>
</evidence>
<evidence type="ECO:0000256" key="15">
    <source>
        <dbReference type="ARBA" id="ARBA00047872"/>
    </source>
</evidence>
<dbReference type="RefSeq" id="WP_337705906.1">
    <property type="nucleotide sequence ID" value="NZ_JBBEGM010000012.1"/>
</dbReference>
<dbReference type="InterPro" id="IPR005260">
    <property type="entry name" value="Asp_kin_monofn"/>
</dbReference>
<evidence type="ECO:0000256" key="9">
    <source>
        <dbReference type="ARBA" id="ARBA00022679"/>
    </source>
</evidence>
<dbReference type="InterPro" id="IPR036393">
    <property type="entry name" value="AceGlu_kinase-like_sf"/>
</dbReference>
<evidence type="ECO:0000256" key="2">
    <source>
        <dbReference type="ARBA" id="ARBA00004766"/>
    </source>
</evidence>
<gene>
    <name evidence="21" type="ORF">WCD58_25535</name>
</gene>
<feature type="compositionally biased region" description="Low complexity" evidence="18">
    <location>
        <begin position="405"/>
        <end position="419"/>
    </location>
</feature>
<feature type="domain" description="Aspartokinase ACT" evidence="20">
    <location>
        <begin position="337"/>
        <end position="394"/>
    </location>
</feature>
<evidence type="ECO:0000256" key="12">
    <source>
        <dbReference type="ARBA" id="ARBA00022840"/>
    </source>
</evidence>
<dbReference type="InterPro" id="IPR001048">
    <property type="entry name" value="Asp/Glu/Uridylate_kinase"/>
</dbReference>
<dbReference type="NCBIfam" id="TIGR00657">
    <property type="entry name" value="asp_kinases"/>
    <property type="match status" value="1"/>
</dbReference>
<comment type="pathway">
    <text evidence="3 17">Amino-acid biosynthesis; L-methionine biosynthesis via de novo pathway; L-homoserine from L-aspartate: step 1/3.</text>
</comment>
<keyword evidence="9 16" id="KW-0808">Transferase</keyword>
<keyword evidence="14" id="KW-0457">Lysine biosynthesis</keyword>
<dbReference type="SUPFAM" id="SSF55021">
    <property type="entry name" value="ACT-like"/>
    <property type="match status" value="1"/>
</dbReference>
<dbReference type="PIRSF" id="PIRSF000726">
    <property type="entry name" value="Asp_kin"/>
    <property type="match status" value="1"/>
</dbReference>
<evidence type="ECO:0000256" key="11">
    <source>
        <dbReference type="ARBA" id="ARBA00022777"/>
    </source>
</evidence>
<keyword evidence="13" id="KW-0220">Diaminopimelate biosynthesis</keyword>
<feature type="region of interest" description="Disordered" evidence="18">
    <location>
        <begin position="405"/>
        <end position="426"/>
    </location>
</feature>
<evidence type="ECO:0000256" key="6">
    <source>
        <dbReference type="ARBA" id="ARBA00013059"/>
    </source>
</evidence>
<evidence type="ECO:0000256" key="13">
    <source>
        <dbReference type="ARBA" id="ARBA00022915"/>
    </source>
</evidence>
<evidence type="ECO:0000256" key="5">
    <source>
        <dbReference type="ARBA" id="ARBA00010122"/>
    </source>
</evidence>
<evidence type="ECO:0000259" key="20">
    <source>
        <dbReference type="Pfam" id="PF22468"/>
    </source>
</evidence>
<dbReference type="InterPro" id="IPR041740">
    <property type="entry name" value="AKii-LysC-BS"/>
</dbReference>
<dbReference type="Proteomes" id="UP001369736">
    <property type="component" value="Unassembled WGS sequence"/>
</dbReference>
<evidence type="ECO:0000256" key="8">
    <source>
        <dbReference type="ARBA" id="ARBA00022605"/>
    </source>
</evidence>
<dbReference type="EMBL" id="JBBEGM010000012">
    <property type="protein sequence ID" value="MEJ2864543.1"/>
    <property type="molecule type" value="Genomic_DNA"/>
</dbReference>
<comment type="pathway">
    <text evidence="2 17">Amino-acid biosynthesis; L-lysine biosynthesis via DAP pathway; (S)-tetrahydrodipicolinate from L-aspartate: step 1/4.</text>
</comment>
<name>A0ABU8MB51_9PSEU</name>
<evidence type="ECO:0000256" key="10">
    <source>
        <dbReference type="ARBA" id="ARBA00022741"/>
    </source>
</evidence>
<evidence type="ECO:0000256" key="18">
    <source>
        <dbReference type="SAM" id="MobiDB-lite"/>
    </source>
</evidence>
<comment type="caution">
    <text evidence="21">The sequence shown here is derived from an EMBL/GenBank/DDBJ whole genome shotgun (WGS) entry which is preliminary data.</text>
</comment>
<dbReference type="GO" id="GO:0004072">
    <property type="term" value="F:aspartate kinase activity"/>
    <property type="evidence" value="ECO:0007669"/>
    <property type="project" value="UniProtKB-EC"/>
</dbReference>
<keyword evidence="12" id="KW-0067">ATP-binding</keyword>
<keyword evidence="8 17" id="KW-0028">Amino-acid biosynthesis</keyword>
<protein>
    <recommendedName>
        <fullName evidence="7 16">Aspartokinase</fullName>
        <ecNumber evidence="6 16">2.7.2.4</ecNumber>
    </recommendedName>
</protein>
<evidence type="ECO:0000256" key="4">
    <source>
        <dbReference type="ARBA" id="ARBA00005139"/>
    </source>
</evidence>
<dbReference type="InterPro" id="IPR045865">
    <property type="entry name" value="ACT-like_dom_sf"/>
</dbReference>
<comment type="similarity">
    <text evidence="5 16">Belongs to the aspartokinase family.</text>
</comment>
<proteinExistence type="inferred from homology"/>
<dbReference type="InterPro" id="IPR001341">
    <property type="entry name" value="Asp_kinase"/>
</dbReference>